<dbReference type="PANTHER" id="PTHR23317:SF74">
    <property type="entry name" value="DEDICATOR OF CYTOKINESIS PROTEIN 8"/>
    <property type="match status" value="1"/>
</dbReference>
<evidence type="ECO:0000256" key="2">
    <source>
        <dbReference type="ARBA" id="ARBA00022658"/>
    </source>
</evidence>
<dbReference type="Pfam" id="PF11878">
    <property type="entry name" value="DOCK_C-D_N"/>
    <property type="match status" value="1"/>
</dbReference>
<dbReference type="FunFam" id="1.20.58.740:FF:000002">
    <property type="entry name" value="Dedicator of cytokinesis protein 7"/>
    <property type="match status" value="1"/>
</dbReference>
<dbReference type="InterPro" id="IPR046773">
    <property type="entry name" value="DOCKER_Lobe_C"/>
</dbReference>
<dbReference type="InterPro" id="IPR021816">
    <property type="entry name" value="DOCK_C/D_N"/>
</dbReference>
<gene>
    <name evidence="6" type="primary">Dock8</name>
    <name evidence="6" type="ORF">CHAFRE_R11882</name>
</gene>
<dbReference type="Proteomes" id="UP000563107">
    <property type="component" value="Unassembled WGS sequence"/>
</dbReference>
<dbReference type="InterPro" id="IPR046770">
    <property type="entry name" value="DOCKER_Lobe_B"/>
</dbReference>
<reference evidence="6 7" key="1">
    <citation type="submission" date="2019-09" db="EMBL/GenBank/DDBJ databases">
        <title>Bird 10,000 Genomes (B10K) Project - Family phase.</title>
        <authorList>
            <person name="Zhang G."/>
        </authorList>
    </citation>
    <scope>NUCLEOTIDE SEQUENCE [LARGE SCALE GENOMIC DNA]</scope>
    <source>
        <strain evidence="6">B10K-DU-012-41</strain>
    </source>
</reference>
<dbReference type="InterPro" id="IPR027357">
    <property type="entry name" value="DOCKER_dom"/>
</dbReference>
<dbReference type="CDD" id="cd11701">
    <property type="entry name" value="DHR2_DOCK8"/>
    <property type="match status" value="1"/>
</dbReference>
<evidence type="ECO:0000259" key="4">
    <source>
        <dbReference type="PROSITE" id="PS51650"/>
    </source>
</evidence>
<keyword evidence="2" id="KW-0344">Guanine-nucleotide releasing factor</keyword>
<evidence type="ECO:0000313" key="6">
    <source>
        <dbReference type="EMBL" id="NXT63152.1"/>
    </source>
</evidence>
<organism evidence="6 7">
    <name type="scientific">Chaetops frenatus</name>
    <name type="common">Rufous rock-jumper</name>
    <dbReference type="NCBI Taxonomy" id="221966"/>
    <lineage>
        <taxon>Eukaryota</taxon>
        <taxon>Metazoa</taxon>
        <taxon>Chordata</taxon>
        <taxon>Craniata</taxon>
        <taxon>Vertebrata</taxon>
        <taxon>Euteleostomi</taxon>
        <taxon>Archelosauria</taxon>
        <taxon>Archosauria</taxon>
        <taxon>Dinosauria</taxon>
        <taxon>Saurischia</taxon>
        <taxon>Theropoda</taxon>
        <taxon>Coelurosauria</taxon>
        <taxon>Aves</taxon>
        <taxon>Neognathae</taxon>
        <taxon>Neoaves</taxon>
        <taxon>Telluraves</taxon>
        <taxon>Australaves</taxon>
        <taxon>Passeriformes</taxon>
        <taxon>Picathartidae</taxon>
        <taxon>Chaetops</taxon>
    </lineage>
</organism>
<dbReference type="GO" id="GO:0005085">
    <property type="term" value="F:guanyl-nucleotide exchange factor activity"/>
    <property type="evidence" value="ECO:0007669"/>
    <property type="project" value="UniProtKB-KW"/>
</dbReference>
<sequence length="2044" mass="232016">RHSSAEIRKQFTLQPGFAQFCQRSLSTPGFSTLHLPSFYDAVDPVDFEGFLMTQLNNLDLDLAHELGDFPEDDLDVVFTPKECRTLQPSVPEDGVELDSHVKDCVQTYIREWLIVNRKNQGNSDTCSLKNKGSRKDFHKTLQKQTFESETLDSGDATFQAGGPQQVQAVPEEASRTSLACSEPELRSLQPDPRLEHLLRHVSAEEFERLNEEARRTNRHPELLALYPSVDEEDAVEIRPVPDRPKEHLGNRILVKLQTLKFDIEIEPLFACIALYDIKERKKISENFHCDLNSDSVRGFLRSHTPSIDLSTQARSAVFSVTYPSSDIYLVIKIEKVLQQGEIGDCAEPYMVLKESEAGKTKEKIEKLKAQAESFCQRLGKYRMPFAWIPISLTNFFNLSTLEREAQEADSLNGKGSSGDKKATLLQARRLSERSFNSEDNYPVSSFKTISLTLGTFFKQEGDRLSDEDLFKFLADFKRSSSLQRRIKTLPGTLKVEISPAPENIACCLTPELLPVKPFSENRNRPHKEILEFPIREVYVPHTIYRNLLYVYPQRLNFANRLASARNITIKIQFMCGEDPSCAMPVIFGKSSGPEFVQEIYTAITYHNKSPDFYEEVKIKLPAKLTEKHHLLFTFYHISCQPKQGASVETLLGYSWLPILLNDRLQTGHYSLPVALDKLPVHYSIHSPEKIPSQTPPIKWVEGHKGVFIVEVQAVSSVHTQDNHLEKFFTLCHSLESQVAFPIRVMDQKITEASLEHELKLSIICLNSSRLEPLVLFLHLVLDKLFQLAVQPIVIAGQTANFSQFAFESVVAIVTSLHNSKELSKDQHGRNCLLASYVYYVFRLPDPQREVVKPGGGSSAISTESRYYTFGRTSAVSVGNKLLQSRVISCSNPDITVTQAATDEEVKNIISSKPIDHSSSRMSYYVEGTNDMSGLCASTRPSSKKHFHEELALQMVVSTGIVRESVFKYAWFFFELLIKSMAQYVHNTEKQDNPRRSRFSDRFKDDITTIVTVITSEIAALVVKPPKETEQAEKINISLAFFLYDLLSLMDRGFVFNLIKHYCNQLSNKLNSLSTLISMRLEFLRILCSHEHYLNLNLFFMTSASAPASPSPSLSSQNSSSCSSFQDQKITGMFDLSAEYRQQHFLTGLLFTELAAALDADSEGISKVQRKAVSAILSLLSSHDLDPRCSKKEVKIKIAALYLPLVGIILDSLPQLHDFTISDIRSGKGRTGNPEEEQESAGAINQNVALAIAGSQFNIRNSGIPLVSLPYRQSATLGPDTTRNLLICFLWIMKNADQNLIQKWIADLPSMQLNRILDLLFICVSCFEYKVSETRHAIRLQVSPLVLISLAYVVLLGNDRSAGVNENLRWRKEQTQWRQANERQDKTKAELDQEALISGNLATEANLIILDMQENIIQVRNSKGGLVPIPAPSKASGSKINFSFCFLVQNILRSSFGDLLFEEEVEQCADLCQRVLHHCSSSIDITRTQACATLYLLMRYSFSSTSNFSRVKMQVTMSLASLVGKSPEFNEEFLRRSLRTILAYAEEDTDMQATPFPIQVEELLCNLNSILSDTVKMREFQEDPEMLMDLMYRIAKGYQTSPDLRLTWLQNMAEKHTKRKCYTEAAMCLVHAAALVAEYLSMLEDRSYLPVGSVSFQNISSNVLEESAVSDDVLSPDEDGICSGRYFSESGLVGLLEQAAELFSTGGLYETVNEVYKIVIPILEAHRDFRKLTLTHSKLQKAFDSIINKGQKRMFGTYFRVGFYGSKFGDLDEQEFVYKEPAITKLPEISHRLEGFYGQCFGEDAVEVIKDSTPVDKSKLDPNKAYIQITFVEPYFDEYEMKDRVTYFEKNFNICRFMYTTPFTMDGRPRGELSEQYKRNTILTTMHAFPYIKTRINVIQREEFILTPIEVAIEDMRKKTQELTAATNQEPPDAKMLQMVLQGSVGATVNQGPLEVAQVFLAEIPADPKLYRHHNKLRLCFKEFIMRCGEAVEKNKHLITADQREYHQELKRNYTKLKESLRPMIERKIPELYKPVVKVHSTRYS</sequence>
<feature type="domain" description="DOCKER" evidence="5">
    <location>
        <begin position="1595"/>
        <end position="2029"/>
    </location>
</feature>
<dbReference type="PANTHER" id="PTHR23317">
    <property type="entry name" value="DEDICATOR OF CYTOKINESIS DOCK"/>
    <property type="match status" value="1"/>
</dbReference>
<dbReference type="Pfam" id="PF20421">
    <property type="entry name" value="DHR-2_Lobe_C"/>
    <property type="match status" value="1"/>
</dbReference>
<dbReference type="GO" id="GO:2000406">
    <property type="term" value="P:positive regulation of T cell migration"/>
    <property type="evidence" value="ECO:0007669"/>
    <property type="project" value="TreeGrafter"/>
</dbReference>
<accession>A0A7L3E3G3</accession>
<dbReference type="PROSITE" id="PS51650">
    <property type="entry name" value="C2_DOCK"/>
    <property type="match status" value="1"/>
</dbReference>
<dbReference type="InterPro" id="IPR046769">
    <property type="entry name" value="DOCKER_Lobe_A"/>
</dbReference>
<dbReference type="Pfam" id="PF14429">
    <property type="entry name" value="DOCK-C2"/>
    <property type="match status" value="1"/>
</dbReference>
<dbReference type="InterPro" id="IPR043161">
    <property type="entry name" value="DOCK_C_lobe_A"/>
</dbReference>
<keyword evidence="7" id="KW-1185">Reference proteome</keyword>
<evidence type="ECO:0000313" key="7">
    <source>
        <dbReference type="Proteomes" id="UP000563107"/>
    </source>
</evidence>
<dbReference type="GO" id="GO:1903905">
    <property type="term" value="P:positive regulation of establishment of T cell polarity"/>
    <property type="evidence" value="ECO:0007669"/>
    <property type="project" value="TreeGrafter"/>
</dbReference>
<dbReference type="EMBL" id="VZTR01009149">
    <property type="protein sequence ID" value="NXT63152.1"/>
    <property type="molecule type" value="Genomic_DNA"/>
</dbReference>
<evidence type="ECO:0000259" key="5">
    <source>
        <dbReference type="PROSITE" id="PS51651"/>
    </source>
</evidence>
<dbReference type="Gene3D" id="1.20.58.740">
    <property type="match status" value="1"/>
</dbReference>
<evidence type="ECO:0000256" key="3">
    <source>
        <dbReference type="PROSITE-ProRule" id="PRU00983"/>
    </source>
</evidence>
<dbReference type="Pfam" id="PF20422">
    <property type="entry name" value="DHR-2_Lobe_B"/>
    <property type="match status" value="1"/>
</dbReference>
<dbReference type="InterPro" id="IPR026791">
    <property type="entry name" value="DOCK"/>
</dbReference>
<dbReference type="PROSITE" id="PS51651">
    <property type="entry name" value="DOCKER"/>
    <property type="match status" value="1"/>
</dbReference>
<protein>
    <submittedName>
        <fullName evidence="6">DOCK8 protein</fullName>
    </submittedName>
</protein>
<dbReference type="InterPro" id="IPR035892">
    <property type="entry name" value="C2_domain_sf"/>
</dbReference>
<comment type="similarity">
    <text evidence="3">Belongs to the DOCK family.</text>
</comment>
<dbReference type="InterPro" id="IPR043162">
    <property type="entry name" value="DOCK_C_lobe_C"/>
</dbReference>
<evidence type="ECO:0000256" key="1">
    <source>
        <dbReference type="ARBA" id="ARBA00022553"/>
    </source>
</evidence>
<keyword evidence="1" id="KW-0597">Phosphoprotein</keyword>
<dbReference type="Gene3D" id="2.60.40.150">
    <property type="entry name" value="C2 domain"/>
    <property type="match status" value="1"/>
</dbReference>
<dbReference type="CDD" id="cd08696">
    <property type="entry name" value="C2_Dock-C"/>
    <property type="match status" value="1"/>
</dbReference>
<dbReference type="Gene3D" id="1.25.40.410">
    <property type="match status" value="1"/>
</dbReference>
<dbReference type="InterPro" id="IPR037808">
    <property type="entry name" value="C2_Dock-C"/>
</dbReference>
<dbReference type="GO" id="GO:0007264">
    <property type="term" value="P:small GTPase-mediated signal transduction"/>
    <property type="evidence" value="ECO:0007669"/>
    <property type="project" value="InterPro"/>
</dbReference>
<dbReference type="GO" id="GO:0031252">
    <property type="term" value="C:cell leading edge"/>
    <property type="evidence" value="ECO:0007669"/>
    <property type="project" value="TreeGrafter"/>
</dbReference>
<comment type="caution">
    <text evidence="6">The sequence shown here is derived from an EMBL/GenBank/DDBJ whole genome shotgun (WGS) entry which is preliminary data.</text>
</comment>
<dbReference type="Pfam" id="PF06920">
    <property type="entry name" value="DHR-2_Lobe_A"/>
    <property type="match status" value="1"/>
</dbReference>
<dbReference type="InterPro" id="IPR027007">
    <property type="entry name" value="C2_DOCK-type_domain"/>
</dbReference>
<proteinExistence type="inferred from homology"/>
<feature type="non-terminal residue" evidence="6">
    <location>
        <position position="2044"/>
    </location>
</feature>
<feature type="non-terminal residue" evidence="6">
    <location>
        <position position="1"/>
    </location>
</feature>
<feature type="domain" description="C2 DOCK-type" evidence="4">
    <location>
        <begin position="545"/>
        <end position="714"/>
    </location>
</feature>
<name>A0A7L3E3G3_9PASS</name>
<dbReference type="FunFam" id="1.25.40.410:FF:000002">
    <property type="entry name" value="Dedicator of cytokinesis protein 7"/>
    <property type="match status" value="1"/>
</dbReference>